<feature type="compositionally biased region" description="Low complexity" evidence="1">
    <location>
        <begin position="10"/>
        <end position="22"/>
    </location>
</feature>
<dbReference type="EMBL" id="AM889285">
    <property type="protein sequence ID" value="CAP55421.1"/>
    <property type="molecule type" value="Genomic_DNA"/>
</dbReference>
<sequence length="230" mass="25266">MSRRRRLLALRRGPGRAMPGRCPGRRRGRGGRHDRGGHHDAGRIDAGRDRQVLARLADPANQGHGEMIVPGIGGVGRIHHIGVIIVIIEEDLAVFRRGRHPERGIGPAARLLDHDAAVTVVAADGHRRLHLAGGRGFDRPDLAHRRPLHVAERVRGLGHLQHRLGLASGQQGGRRHQDCRRQSHSHSSAPLCSWNPVHARGVDSPRHQIKQCLDGMPLSETHLRISEAGH</sequence>
<dbReference type="AlphaFoldDB" id="A9HFX1"/>
<feature type="region of interest" description="Disordered" evidence="1">
    <location>
        <begin position="1"/>
        <end position="47"/>
    </location>
</feature>
<feature type="compositionally biased region" description="Basic and acidic residues" evidence="1">
    <location>
        <begin position="31"/>
        <end position="47"/>
    </location>
</feature>
<dbReference type="KEGG" id="gdi:GDI1478"/>
<name>A9HFX1_GLUDA</name>
<dbReference type="Proteomes" id="UP000001176">
    <property type="component" value="Chromosome"/>
</dbReference>
<protein>
    <submittedName>
        <fullName evidence="2">Uncharacterized protein</fullName>
    </submittedName>
</protein>
<evidence type="ECO:0000256" key="1">
    <source>
        <dbReference type="SAM" id="MobiDB-lite"/>
    </source>
</evidence>
<keyword evidence="3" id="KW-1185">Reference proteome</keyword>
<evidence type="ECO:0000313" key="2">
    <source>
        <dbReference type="EMBL" id="CAP55421.1"/>
    </source>
</evidence>
<reference evidence="2 3" key="1">
    <citation type="journal article" date="2009" name="BMC Genomics">
        <title>Complete genome sequence of the sugarcane nitrogen-fixing endophyte Gluconacetobacter diazotrophicus Pal5.</title>
        <authorList>
            <person name="Bertalan M."/>
            <person name="Albano R."/>
            <person name="Padua V."/>
            <person name="Rouws L."/>
            <person name="Rojas C."/>
            <person name="Hemerly A."/>
            <person name="Teixeira K."/>
            <person name="Schwab S."/>
            <person name="Araujo J."/>
            <person name="Oliveira A."/>
            <person name="Franca L."/>
            <person name="Magalhaes V."/>
            <person name="Alqueres S."/>
            <person name="Cardoso A."/>
            <person name="Almeida W."/>
            <person name="Loureiro M.M."/>
            <person name="Nogueira E."/>
            <person name="Cidade D."/>
            <person name="Oliveira D."/>
            <person name="Simao T."/>
            <person name="Macedo J."/>
            <person name="Valadao A."/>
            <person name="Dreschsel M."/>
            <person name="Freitas F."/>
            <person name="Vidal M."/>
            <person name="Guedes H."/>
            <person name="Rodrigues E."/>
            <person name="Meneses C."/>
            <person name="Brioso P."/>
            <person name="Pozzer L."/>
            <person name="Figueiredo D."/>
            <person name="Montano H."/>
            <person name="Junior J."/>
            <person name="Filho G."/>
            <person name="Flores V."/>
            <person name="Ferreira B."/>
            <person name="Branco A."/>
            <person name="Gonzalez P."/>
            <person name="Guillobel H."/>
            <person name="Lemos M."/>
            <person name="Seibel L."/>
            <person name="Macedo J."/>
            <person name="Alves-Ferreira M."/>
            <person name="Sachetto-Martins G."/>
            <person name="Coelho A."/>
            <person name="Santos E."/>
            <person name="Amaral G."/>
            <person name="Neves A."/>
            <person name="Pacheco A.B."/>
            <person name="Carvalho D."/>
            <person name="Lery L."/>
            <person name="Bisch P."/>
            <person name="Rossle S.C."/>
            <person name="Urmenyi T."/>
            <person name="Kruger W.V."/>
            <person name="Martins O."/>
            <person name="Baldani J.I."/>
            <person name="Ferreira P.C."/>
        </authorList>
    </citation>
    <scope>NUCLEOTIDE SEQUENCE [LARGE SCALE GENOMIC DNA]</scope>
    <source>
        <strain evidence="3">ATCC 49037 / DSM 5601 / CCUG 37298 / CIP 103539 / LMG 7603 / PAl5</strain>
    </source>
</reference>
<gene>
    <name evidence="2" type="ordered locus">GDI1478</name>
</gene>
<evidence type="ECO:0000313" key="3">
    <source>
        <dbReference type="Proteomes" id="UP000001176"/>
    </source>
</evidence>
<feature type="region of interest" description="Disordered" evidence="1">
    <location>
        <begin position="167"/>
        <end position="192"/>
    </location>
</feature>
<organism evidence="2 3">
    <name type="scientific">Gluconacetobacter diazotrophicus (strain ATCC 49037 / DSM 5601 / CCUG 37298 / CIP 103539 / LMG 7603 / PAl5)</name>
    <dbReference type="NCBI Taxonomy" id="272568"/>
    <lineage>
        <taxon>Bacteria</taxon>
        <taxon>Pseudomonadati</taxon>
        <taxon>Pseudomonadota</taxon>
        <taxon>Alphaproteobacteria</taxon>
        <taxon>Acetobacterales</taxon>
        <taxon>Acetobacteraceae</taxon>
        <taxon>Gluconacetobacter</taxon>
    </lineage>
</organism>
<proteinExistence type="predicted"/>
<accession>A9HFX1</accession>